<feature type="transmembrane region" description="Helical" evidence="7">
    <location>
        <begin position="180"/>
        <end position="201"/>
    </location>
</feature>
<dbReference type="AlphaFoldDB" id="X1B0I1"/>
<evidence type="ECO:0000313" key="9">
    <source>
        <dbReference type="EMBL" id="GAG65496.1"/>
    </source>
</evidence>
<feature type="transmembrane region" description="Helical" evidence="7">
    <location>
        <begin position="62"/>
        <end position="83"/>
    </location>
</feature>
<dbReference type="InterPro" id="IPR000515">
    <property type="entry name" value="MetI-like"/>
</dbReference>
<organism evidence="9">
    <name type="scientific">marine sediment metagenome</name>
    <dbReference type="NCBI Taxonomy" id="412755"/>
    <lineage>
        <taxon>unclassified sequences</taxon>
        <taxon>metagenomes</taxon>
        <taxon>ecological metagenomes</taxon>
    </lineage>
</organism>
<evidence type="ECO:0000256" key="3">
    <source>
        <dbReference type="ARBA" id="ARBA00022475"/>
    </source>
</evidence>
<name>X1B0I1_9ZZZZ</name>
<evidence type="ECO:0000256" key="5">
    <source>
        <dbReference type="ARBA" id="ARBA00022989"/>
    </source>
</evidence>
<comment type="caution">
    <text evidence="9">The sequence shown here is derived from an EMBL/GenBank/DDBJ whole genome shotgun (WGS) entry which is preliminary data.</text>
</comment>
<dbReference type="InterPro" id="IPR035906">
    <property type="entry name" value="MetI-like_sf"/>
</dbReference>
<accession>X1B0I1</accession>
<dbReference type="PANTHER" id="PTHR30193">
    <property type="entry name" value="ABC TRANSPORTER PERMEASE PROTEIN"/>
    <property type="match status" value="1"/>
</dbReference>
<keyword evidence="4 7" id="KW-0812">Transmembrane</keyword>
<dbReference type="GO" id="GO:0055085">
    <property type="term" value="P:transmembrane transport"/>
    <property type="evidence" value="ECO:0007669"/>
    <property type="project" value="InterPro"/>
</dbReference>
<dbReference type="PROSITE" id="PS50928">
    <property type="entry name" value="ABC_TM1"/>
    <property type="match status" value="1"/>
</dbReference>
<feature type="domain" description="ABC transmembrane type-1" evidence="8">
    <location>
        <begin position="1"/>
        <end position="201"/>
    </location>
</feature>
<feature type="transmembrane region" description="Helical" evidence="7">
    <location>
        <begin position="128"/>
        <end position="148"/>
    </location>
</feature>
<dbReference type="EMBL" id="BART01000136">
    <property type="protein sequence ID" value="GAG65496.1"/>
    <property type="molecule type" value="Genomic_DNA"/>
</dbReference>
<keyword evidence="5 7" id="KW-1133">Transmembrane helix</keyword>
<dbReference type="CDD" id="cd06261">
    <property type="entry name" value="TM_PBP2"/>
    <property type="match status" value="1"/>
</dbReference>
<reference evidence="9" key="1">
    <citation type="journal article" date="2014" name="Front. Microbiol.">
        <title>High frequency of phylogenetically diverse reductive dehalogenase-homologous genes in deep subseafloor sedimentary metagenomes.</title>
        <authorList>
            <person name="Kawai M."/>
            <person name="Futagami T."/>
            <person name="Toyoda A."/>
            <person name="Takaki Y."/>
            <person name="Nishi S."/>
            <person name="Hori S."/>
            <person name="Arai W."/>
            <person name="Tsubouchi T."/>
            <person name="Morono Y."/>
            <person name="Uchiyama I."/>
            <person name="Ito T."/>
            <person name="Fujiyama A."/>
            <person name="Inagaki F."/>
            <person name="Takami H."/>
        </authorList>
    </citation>
    <scope>NUCLEOTIDE SEQUENCE</scope>
    <source>
        <strain evidence="9">Expedition CK06-06</strain>
    </source>
</reference>
<keyword evidence="3" id="KW-1003">Cell membrane</keyword>
<protein>
    <recommendedName>
        <fullName evidence="8">ABC transmembrane type-1 domain-containing protein</fullName>
    </recommendedName>
</protein>
<dbReference type="InterPro" id="IPR051393">
    <property type="entry name" value="ABC_transporter_permease"/>
</dbReference>
<evidence type="ECO:0000256" key="6">
    <source>
        <dbReference type="ARBA" id="ARBA00023136"/>
    </source>
</evidence>
<sequence length="215" mass="23634">MTTVLISSLGIALLINSIPRFKGVIAVAFFLPYLVSGVAFSLVVKGVISYNSPLSPVFRRFFGYIPDWLGTPTLAVIVISLMITWKLSGYYALIFLSGLASIPKELYEAADVDGANSWTKFWKITIPMLYPALYTVMILAVGLMFGVFTEPYMLTGGGPQLATHTWYLEIYYQAFSAMRAGYGSTIAFINAIVTFASIIIIRKIMEGWGKAHGPV</sequence>
<proteinExistence type="predicted"/>
<evidence type="ECO:0000256" key="4">
    <source>
        <dbReference type="ARBA" id="ARBA00022692"/>
    </source>
</evidence>
<dbReference type="Gene3D" id="1.10.3720.10">
    <property type="entry name" value="MetI-like"/>
    <property type="match status" value="1"/>
</dbReference>
<dbReference type="Pfam" id="PF00528">
    <property type="entry name" value="BPD_transp_1"/>
    <property type="match status" value="1"/>
</dbReference>
<gene>
    <name evidence="9" type="ORF">S01H4_00864</name>
</gene>
<dbReference type="SUPFAM" id="SSF161098">
    <property type="entry name" value="MetI-like"/>
    <property type="match status" value="1"/>
</dbReference>
<keyword evidence="2" id="KW-0813">Transport</keyword>
<evidence type="ECO:0000256" key="1">
    <source>
        <dbReference type="ARBA" id="ARBA00004651"/>
    </source>
</evidence>
<dbReference type="PANTHER" id="PTHR30193:SF37">
    <property type="entry name" value="INNER MEMBRANE ABC TRANSPORTER PERMEASE PROTEIN YCJO"/>
    <property type="match status" value="1"/>
</dbReference>
<feature type="transmembrane region" description="Helical" evidence="7">
    <location>
        <begin position="30"/>
        <end position="50"/>
    </location>
</feature>
<dbReference type="GO" id="GO:0005886">
    <property type="term" value="C:plasma membrane"/>
    <property type="evidence" value="ECO:0007669"/>
    <property type="project" value="UniProtKB-SubCell"/>
</dbReference>
<comment type="subcellular location">
    <subcellularLocation>
        <location evidence="1">Cell membrane</location>
        <topology evidence="1">Multi-pass membrane protein</topology>
    </subcellularLocation>
</comment>
<keyword evidence="6 7" id="KW-0472">Membrane</keyword>
<evidence type="ECO:0000256" key="2">
    <source>
        <dbReference type="ARBA" id="ARBA00022448"/>
    </source>
</evidence>
<evidence type="ECO:0000259" key="8">
    <source>
        <dbReference type="PROSITE" id="PS50928"/>
    </source>
</evidence>
<evidence type="ECO:0000256" key="7">
    <source>
        <dbReference type="SAM" id="Phobius"/>
    </source>
</evidence>